<organism evidence="1">
    <name type="scientific">hydrothermal vent metagenome</name>
    <dbReference type="NCBI Taxonomy" id="652676"/>
    <lineage>
        <taxon>unclassified sequences</taxon>
        <taxon>metagenomes</taxon>
        <taxon>ecological metagenomes</taxon>
    </lineage>
</organism>
<protein>
    <submittedName>
        <fullName evidence="1">Uncharacterized protein</fullName>
    </submittedName>
</protein>
<proteinExistence type="predicted"/>
<dbReference type="EMBL" id="UOFJ01000283">
    <property type="protein sequence ID" value="VAW67598.1"/>
    <property type="molecule type" value="Genomic_DNA"/>
</dbReference>
<sequence length="58" mass="7001">MMNHFFCFFINMFGTRENIREDTRKRDFSECVKNTHSRIAHRSIRATLPSVGVRYYGR</sequence>
<accession>A0A3B0XH18</accession>
<evidence type="ECO:0000313" key="1">
    <source>
        <dbReference type="EMBL" id="VAW67598.1"/>
    </source>
</evidence>
<reference evidence="1" key="1">
    <citation type="submission" date="2018-06" db="EMBL/GenBank/DDBJ databases">
        <authorList>
            <person name="Zhirakovskaya E."/>
        </authorList>
    </citation>
    <scope>NUCLEOTIDE SEQUENCE</scope>
</reference>
<gene>
    <name evidence="1" type="ORF">MNBD_GAMMA10-706</name>
</gene>
<dbReference type="AlphaFoldDB" id="A0A3B0XH18"/>
<name>A0A3B0XH18_9ZZZZ</name>